<dbReference type="InterPro" id="IPR000835">
    <property type="entry name" value="HTH_MarR-typ"/>
</dbReference>
<dbReference type="SMART" id="SM00347">
    <property type="entry name" value="HTH_MARR"/>
    <property type="match status" value="1"/>
</dbReference>
<dbReference type="InterPro" id="IPR036388">
    <property type="entry name" value="WH-like_DNA-bd_sf"/>
</dbReference>
<evidence type="ECO:0000256" key="1">
    <source>
        <dbReference type="ARBA" id="ARBA00004496"/>
    </source>
</evidence>
<evidence type="ECO:0000256" key="4">
    <source>
        <dbReference type="ARBA" id="ARBA00023163"/>
    </source>
</evidence>
<gene>
    <name evidence="9" type="ORF">SAMN05421804_10177</name>
</gene>
<evidence type="ECO:0000256" key="6">
    <source>
        <dbReference type="ARBA" id="ARBA00047188"/>
    </source>
</evidence>
<protein>
    <recommendedName>
        <fullName evidence="6">HTH-type transcriptional regulator SarZ</fullName>
    </recommendedName>
    <alternativeName>
        <fullName evidence="7">Staphylococcal accessory regulator Z</fullName>
    </alternativeName>
</protein>
<dbReference type="InterPro" id="IPR055166">
    <property type="entry name" value="Transc_reg_Sar_Rot_HTH"/>
</dbReference>
<keyword evidence="4" id="KW-0804">Transcription</keyword>
<reference evidence="9 10" key="1">
    <citation type="submission" date="2016-10" db="EMBL/GenBank/DDBJ databases">
        <authorList>
            <person name="de Groot N.N."/>
        </authorList>
    </citation>
    <scope>NUCLEOTIDE SEQUENCE [LARGE SCALE GENOMIC DNA]</scope>
    <source>
        <strain evidence="9 10">CGMCC 1.5058</strain>
    </source>
</reference>
<organism evidence="9 10">
    <name type="scientific">Proteiniclasticum ruminis</name>
    <dbReference type="NCBI Taxonomy" id="398199"/>
    <lineage>
        <taxon>Bacteria</taxon>
        <taxon>Bacillati</taxon>
        <taxon>Bacillota</taxon>
        <taxon>Clostridia</taxon>
        <taxon>Eubacteriales</taxon>
        <taxon>Clostridiaceae</taxon>
        <taxon>Proteiniclasticum</taxon>
    </lineage>
</organism>
<dbReference type="GO" id="GO:0003700">
    <property type="term" value="F:DNA-binding transcription factor activity"/>
    <property type="evidence" value="ECO:0007669"/>
    <property type="project" value="InterPro"/>
</dbReference>
<dbReference type="PRINTS" id="PR00598">
    <property type="entry name" value="HTHMARR"/>
</dbReference>
<keyword evidence="2" id="KW-0805">Transcription regulation</keyword>
<comment type="subcellular location">
    <subcellularLocation>
        <location evidence="1">Cytoplasm</location>
    </subcellularLocation>
</comment>
<evidence type="ECO:0000256" key="2">
    <source>
        <dbReference type="ARBA" id="ARBA00023015"/>
    </source>
</evidence>
<accession>A0A1G8FY55</accession>
<dbReference type="GO" id="GO:0005737">
    <property type="term" value="C:cytoplasm"/>
    <property type="evidence" value="ECO:0007669"/>
    <property type="project" value="UniProtKB-SubCell"/>
</dbReference>
<name>A0A1G8FY55_9CLOT</name>
<dbReference type="Pfam" id="PF22381">
    <property type="entry name" value="Staph_reg_Sar_Rot"/>
    <property type="match status" value="1"/>
</dbReference>
<evidence type="ECO:0000259" key="8">
    <source>
        <dbReference type="PROSITE" id="PS50995"/>
    </source>
</evidence>
<evidence type="ECO:0000256" key="5">
    <source>
        <dbReference type="ARBA" id="ARBA00046337"/>
    </source>
</evidence>
<evidence type="ECO:0000313" key="9">
    <source>
        <dbReference type="EMBL" id="SDH86980.1"/>
    </source>
</evidence>
<keyword evidence="3 9" id="KW-0238">DNA-binding</keyword>
<evidence type="ECO:0000256" key="3">
    <source>
        <dbReference type="ARBA" id="ARBA00023125"/>
    </source>
</evidence>
<dbReference type="Gene3D" id="1.10.10.10">
    <property type="entry name" value="Winged helix-like DNA-binding domain superfamily/Winged helix DNA-binding domain"/>
    <property type="match status" value="1"/>
</dbReference>
<dbReference type="PANTHER" id="PTHR42756:SF1">
    <property type="entry name" value="TRANSCRIPTIONAL REPRESSOR OF EMRAB OPERON"/>
    <property type="match status" value="1"/>
</dbReference>
<dbReference type="InterPro" id="IPR036390">
    <property type="entry name" value="WH_DNA-bd_sf"/>
</dbReference>
<evidence type="ECO:0000256" key="7">
    <source>
        <dbReference type="ARBA" id="ARBA00047207"/>
    </source>
</evidence>
<dbReference type="SUPFAM" id="SSF46785">
    <property type="entry name" value="Winged helix' DNA-binding domain"/>
    <property type="match status" value="1"/>
</dbReference>
<proteinExistence type="inferred from homology"/>
<feature type="domain" description="HTH marR-type" evidence="8">
    <location>
        <begin position="15"/>
        <end position="142"/>
    </location>
</feature>
<dbReference type="Proteomes" id="UP000183255">
    <property type="component" value="Unassembled WGS sequence"/>
</dbReference>
<dbReference type="PROSITE" id="PS50995">
    <property type="entry name" value="HTH_MARR_2"/>
    <property type="match status" value="1"/>
</dbReference>
<dbReference type="PANTHER" id="PTHR42756">
    <property type="entry name" value="TRANSCRIPTIONAL REGULATOR, MARR"/>
    <property type="match status" value="1"/>
</dbReference>
<dbReference type="AlphaFoldDB" id="A0A1G8FY55"/>
<comment type="similarity">
    <text evidence="5">Belongs to the SarZ family.</text>
</comment>
<sequence length="149" mass="17372">MNRIKQSKIVLNELLVDLFHDILEIEEKSLRDNGSDLTMTEMHTIHAVGHDRPRTMSEVAKDLNITMGTLTTGIDKLIKKGYVIRKRTEEDKRVVLVELTEKGIEAKKMHDEFHQDMIRSVIDSLNGDEERILTEALKKLIQFFQEKYH</sequence>
<evidence type="ECO:0000313" key="10">
    <source>
        <dbReference type="Proteomes" id="UP000183255"/>
    </source>
</evidence>
<dbReference type="GO" id="GO:0003677">
    <property type="term" value="F:DNA binding"/>
    <property type="evidence" value="ECO:0007669"/>
    <property type="project" value="UniProtKB-KW"/>
</dbReference>
<dbReference type="EMBL" id="FNDZ01000001">
    <property type="protein sequence ID" value="SDH86980.1"/>
    <property type="molecule type" value="Genomic_DNA"/>
</dbReference>